<dbReference type="GeneID" id="64221633"/>
<keyword evidence="2" id="KW-1185">Reference proteome</keyword>
<dbReference type="InterPro" id="IPR011047">
    <property type="entry name" value="Quinoprotein_ADH-like_sf"/>
</dbReference>
<reference evidence="1 2" key="1">
    <citation type="journal article" date="2020" name="Front. Cell. Infect. Microbiol.">
        <title>Characterization of Three Porcine Acinetobacter towneri Strains Co-Harboring tet(X3) and bla OXA-58.</title>
        <authorList>
            <person name="Ma J."/>
            <person name="Wang J."/>
            <person name="Feng J."/>
            <person name="Liu Y."/>
            <person name="Yang B."/>
            <person name="Li R."/>
            <person name="Bai L."/>
            <person name="He T."/>
            <person name="Wang X."/>
            <person name="Yang Z."/>
        </authorList>
    </citation>
    <scope>NUCLEOTIDE SEQUENCE [LARGE SCALE GENOMIC DNA]</scope>
    <source>
        <strain evidence="1 2">GX5</strain>
    </source>
</reference>
<proteinExistence type="predicted"/>
<dbReference type="InterPro" id="IPR036465">
    <property type="entry name" value="vWFA_dom_sf"/>
</dbReference>
<dbReference type="Proteomes" id="UP000663954">
    <property type="component" value="Chromosome"/>
</dbReference>
<evidence type="ECO:0008006" key="3">
    <source>
        <dbReference type="Google" id="ProtNLM"/>
    </source>
</evidence>
<accession>A0ABX7TEQ1</accession>
<evidence type="ECO:0000313" key="2">
    <source>
        <dbReference type="Proteomes" id="UP000663954"/>
    </source>
</evidence>
<dbReference type="EMBL" id="CP071770">
    <property type="protein sequence ID" value="QTD62100.1"/>
    <property type="molecule type" value="Genomic_DNA"/>
</dbReference>
<gene>
    <name evidence="1" type="ORF">J4G45_02620</name>
</gene>
<dbReference type="RefSeq" id="WP_207973769.1">
    <property type="nucleotide sequence ID" value="NZ_CP071766.1"/>
</dbReference>
<organism evidence="1 2">
    <name type="scientific">Acinetobacter towneri</name>
    <dbReference type="NCBI Taxonomy" id="202956"/>
    <lineage>
        <taxon>Bacteria</taxon>
        <taxon>Pseudomonadati</taxon>
        <taxon>Pseudomonadota</taxon>
        <taxon>Gammaproteobacteria</taxon>
        <taxon>Moraxellales</taxon>
        <taxon>Moraxellaceae</taxon>
        <taxon>Acinetobacter</taxon>
    </lineage>
</organism>
<sequence>MKNLNMKNVHRSALARTEVNMVIDRFKMVTLAASITTLICSSVTSYAADLEIYKIPENSTGTATLMLMLDTSGSMRWNMHNTSNASAGNSRLDILKKGLQDVLEGTATVKRVEDKVVMGLATFAGDNGFIRVPAKPLGEKTGEEVVDQIFKKPLWIRYSNRVGSGYGATTTTYYNKCTSWDESNYNCLTWSGDTTSSSGYKDSSPYKYTTNQDCNYGNRSDCRYVYQEIPKYRDETHRDVLLSEIKKLSPDGGTPTPYAYAEVAAYLMGQSTVLPNIERNVPAHAKRTANNTDEGWDCQSWRLSDNTCRNWGSRVTNYGNVPTGYTSSYSCTIRSGYTDYSATCYRYNKEFNDSDNNYSGWNNSVDSVKNATLSRYIAPSSITAQLGDSEEAVNKRECSGQGIYFLTDGEPEPNGTAPGSDGKSGTAYKLMAQSLGNKKDLFSCSDSNLGNLNGYKNPQNAWSCVGNYAETLLEKASNPIGLQIKTAVVGFSSSFSSDTNVDVQDAKNWGIIGGGKWYVGTNSQSVVDSINNFINEIQKDIPSMSTGSSTIPVDALNPEIIQPYAYSPQFEPKADPADNRQLWFGNLKKYYVFEGGIYSSPTGGSSNIVVKKSKLQDLDDAWAKAGVTYPDNTPVFKKGGVLSKLLLGVVDGVDASNQPVKKTGRKLLTEYNFDGTVATNDQITRNFDLNQIDHTYTKNAKTKTDEANRIRSLMALLGIRIEDSVDPTDLDLSQSTAYENLRQMGSIYHSLPVLLTQEGKAVAQRSTTTNKVFVSTTDRKDYVMFGTTQGLLTVVDADNGVEKFSFVPKEIIEKQPETFKENAGSLSGGKNALYYGLDGEWVAHTVYVTDSDGTMTVKGASRAILGATPAENENFDGKQWVYGGMRMGGRSYYSLDLTDINKPKLKFHIDPSTGKVYSADHPTGKTYAAISNMAQSWSKPKLDYVNWMGERKLVMFVGGGYDAGGEQGDGLYAHGIRTGYAGYEHYNYAQDNKKGSGVYMFDADNGDLLWYANSDSSGSNGVAHIGHNDLKYSVASDIKTIDRNNDGVVDHIYFGDLAGQAFRVDFNGTKTSFNSQINKILDLHQNDGTSPRFYMSPTFTAHHSAQRKEGAHVVVATFISGNKSSPLLATVDSPSETGKKNPLGLQYDAVYAIYDYDIHPNGQFFPNSHITARTLSNENATASTSHLKLIRDVVRSDNEDTLVKGALAHSTNGWGGWYYKFDKKFDGTDAEASIIKGLSPLIAMEGSLYVTMYDASNNGTSSSCGAGVKGHSFTQRLCLPTGVCPENANHKYNLGAGIVSLNVGSVDGSNIKSIVVPDPDDIGASSCVGTDCAGKPKFLPAGGSIRFIPNRWFERYAKMD</sequence>
<name>A0ABX7TEQ1_9GAMM</name>
<dbReference type="Gene3D" id="3.40.50.410">
    <property type="entry name" value="von Willebrand factor, type A domain"/>
    <property type="match status" value="1"/>
</dbReference>
<dbReference type="SUPFAM" id="SSF53300">
    <property type="entry name" value="vWA-like"/>
    <property type="match status" value="1"/>
</dbReference>
<protein>
    <recommendedName>
        <fullName evidence="3">PilC beta-propeller domain-containing protein</fullName>
    </recommendedName>
</protein>
<dbReference type="SUPFAM" id="SSF50998">
    <property type="entry name" value="Quinoprotein alcohol dehydrogenase-like"/>
    <property type="match status" value="1"/>
</dbReference>
<evidence type="ECO:0000313" key="1">
    <source>
        <dbReference type="EMBL" id="QTD62100.1"/>
    </source>
</evidence>